<proteinExistence type="predicted"/>
<evidence type="ECO:0000313" key="2">
    <source>
        <dbReference type="Proteomes" id="UP000438429"/>
    </source>
</evidence>
<dbReference type="Proteomes" id="UP000438429">
    <property type="component" value="Unassembled WGS sequence"/>
</dbReference>
<comment type="caution">
    <text evidence="1">The sequence shown here is derived from an EMBL/GenBank/DDBJ whole genome shotgun (WGS) entry which is preliminary data.</text>
</comment>
<gene>
    <name evidence="1" type="ORF">F2P81_006768</name>
</gene>
<organism evidence="1 2">
    <name type="scientific">Scophthalmus maximus</name>
    <name type="common">Turbot</name>
    <name type="synonym">Psetta maxima</name>
    <dbReference type="NCBI Taxonomy" id="52904"/>
    <lineage>
        <taxon>Eukaryota</taxon>
        <taxon>Metazoa</taxon>
        <taxon>Chordata</taxon>
        <taxon>Craniata</taxon>
        <taxon>Vertebrata</taxon>
        <taxon>Euteleostomi</taxon>
        <taxon>Actinopterygii</taxon>
        <taxon>Neopterygii</taxon>
        <taxon>Teleostei</taxon>
        <taxon>Neoteleostei</taxon>
        <taxon>Acanthomorphata</taxon>
        <taxon>Carangaria</taxon>
        <taxon>Pleuronectiformes</taxon>
        <taxon>Pleuronectoidei</taxon>
        <taxon>Scophthalmidae</taxon>
        <taxon>Scophthalmus</taxon>
    </lineage>
</organism>
<sequence length="106" mass="11609">MYDRYGRLAELLPGRLCERRIPDRAGSDWISGFLPPTQRESTGGPDQTTILAHTCAAVLGKGLDAASCETIIGVSLRRLRRAPVVVIRVLPSAEFVLVNVRYDSEA</sequence>
<dbReference type="EMBL" id="VEVO01000006">
    <property type="protein sequence ID" value="KAF0040870.1"/>
    <property type="molecule type" value="Genomic_DNA"/>
</dbReference>
<accession>A0A6A4TAH4</accession>
<evidence type="ECO:0000313" key="1">
    <source>
        <dbReference type="EMBL" id="KAF0040870.1"/>
    </source>
</evidence>
<name>A0A6A4TAH4_SCOMX</name>
<dbReference type="AlphaFoldDB" id="A0A6A4TAH4"/>
<protein>
    <submittedName>
        <fullName evidence="1">Uncharacterized protein</fullName>
    </submittedName>
</protein>
<reference evidence="1 2" key="1">
    <citation type="submission" date="2019-06" db="EMBL/GenBank/DDBJ databases">
        <title>Draft genomes of female and male turbot (Scophthalmus maximus).</title>
        <authorList>
            <person name="Xu H."/>
            <person name="Xu X.-W."/>
            <person name="Shao C."/>
            <person name="Chen S."/>
        </authorList>
    </citation>
    <scope>NUCLEOTIDE SEQUENCE [LARGE SCALE GENOMIC DNA]</scope>
    <source>
        <strain evidence="1">Ysfricsl-2016a</strain>
        <tissue evidence="1">Blood</tissue>
    </source>
</reference>